<dbReference type="InterPro" id="IPR047872">
    <property type="entry name" value="EFG_IV"/>
</dbReference>
<evidence type="ECO:0000313" key="5">
    <source>
        <dbReference type="Proteomes" id="UP000199158"/>
    </source>
</evidence>
<dbReference type="InterPro" id="IPR009000">
    <property type="entry name" value="Transl_B-barrel_sf"/>
</dbReference>
<dbReference type="CDD" id="cd01434">
    <property type="entry name" value="EFG_mtEFG1_IV"/>
    <property type="match status" value="1"/>
</dbReference>
<feature type="domain" description="Tr-type G" evidence="3">
    <location>
        <begin position="7"/>
        <end position="278"/>
    </location>
</feature>
<dbReference type="CDD" id="cd03713">
    <property type="entry name" value="EFG_mtEFG_C"/>
    <property type="match status" value="1"/>
</dbReference>
<dbReference type="NCBIfam" id="TIGR00231">
    <property type="entry name" value="small_GTP"/>
    <property type="match status" value="1"/>
</dbReference>
<evidence type="ECO:0000256" key="1">
    <source>
        <dbReference type="ARBA" id="ARBA00022741"/>
    </source>
</evidence>
<dbReference type="SMART" id="SM00889">
    <property type="entry name" value="EFG_IV"/>
    <property type="match status" value="1"/>
</dbReference>
<dbReference type="FunFam" id="3.30.230.10:FF:000003">
    <property type="entry name" value="Elongation factor G"/>
    <property type="match status" value="1"/>
</dbReference>
<proteinExistence type="predicted"/>
<dbReference type="SUPFAM" id="SSF54980">
    <property type="entry name" value="EF-G C-terminal domain-like"/>
    <property type="match status" value="2"/>
</dbReference>
<dbReference type="InterPro" id="IPR005225">
    <property type="entry name" value="Small_GTP-bd"/>
</dbReference>
<evidence type="ECO:0000256" key="2">
    <source>
        <dbReference type="ARBA" id="ARBA00023134"/>
    </source>
</evidence>
<dbReference type="STRING" id="474960.SAMN05216180_1174"/>
<dbReference type="InterPro" id="IPR000640">
    <property type="entry name" value="EFG_V-like"/>
</dbReference>
<dbReference type="Pfam" id="PF00679">
    <property type="entry name" value="EFG_C"/>
    <property type="match status" value="1"/>
</dbReference>
<keyword evidence="1" id="KW-0547">Nucleotide-binding</keyword>
<dbReference type="OrthoDB" id="9804431at2"/>
<dbReference type="RefSeq" id="WP_092752575.1">
    <property type="nucleotide sequence ID" value="NZ_FOCG01000001.1"/>
</dbReference>
<dbReference type="InterPro" id="IPR005517">
    <property type="entry name" value="Transl_elong_EFG/EF2_IV"/>
</dbReference>
<evidence type="ECO:0000259" key="3">
    <source>
        <dbReference type="PROSITE" id="PS51722"/>
    </source>
</evidence>
<reference evidence="4 5" key="1">
    <citation type="submission" date="2016-10" db="EMBL/GenBank/DDBJ databases">
        <authorList>
            <person name="de Groot N.N."/>
        </authorList>
    </citation>
    <scope>NUCLEOTIDE SEQUENCE [LARGE SCALE GENOMIC DNA]</scope>
    <source>
        <strain evidence="4 5">CGMCC 1.5070</strain>
    </source>
</reference>
<dbReference type="Pfam" id="PF00009">
    <property type="entry name" value="GTP_EFTU"/>
    <property type="match status" value="1"/>
</dbReference>
<dbReference type="SUPFAM" id="SSF50447">
    <property type="entry name" value="Translation proteins"/>
    <property type="match status" value="1"/>
</dbReference>
<dbReference type="InterPro" id="IPR035647">
    <property type="entry name" value="EFG_III/V"/>
</dbReference>
<dbReference type="Pfam" id="PF03764">
    <property type="entry name" value="EFG_IV"/>
    <property type="match status" value="1"/>
</dbReference>
<dbReference type="InterPro" id="IPR035649">
    <property type="entry name" value="EFG_V"/>
</dbReference>
<dbReference type="GO" id="GO:0003924">
    <property type="term" value="F:GTPase activity"/>
    <property type="evidence" value="ECO:0007669"/>
    <property type="project" value="InterPro"/>
</dbReference>
<dbReference type="NCBIfam" id="NF009381">
    <property type="entry name" value="PRK12740.1-5"/>
    <property type="match status" value="1"/>
</dbReference>
<dbReference type="InterPro" id="IPR000795">
    <property type="entry name" value="T_Tr_GTP-bd_dom"/>
</dbReference>
<accession>A0A1H8AA76</accession>
<dbReference type="EMBL" id="FOCG01000001">
    <property type="protein sequence ID" value="SEM66699.1"/>
    <property type="molecule type" value="Genomic_DNA"/>
</dbReference>
<keyword evidence="4" id="KW-0251">Elongation factor</keyword>
<dbReference type="InterPro" id="IPR053905">
    <property type="entry name" value="EF-G-like_DII"/>
</dbReference>
<dbReference type="InterPro" id="IPR009022">
    <property type="entry name" value="EFG_III"/>
</dbReference>
<dbReference type="FunFam" id="3.30.70.240:FF:000001">
    <property type="entry name" value="Elongation factor G"/>
    <property type="match status" value="1"/>
</dbReference>
<dbReference type="Gene3D" id="3.40.50.300">
    <property type="entry name" value="P-loop containing nucleotide triphosphate hydrolases"/>
    <property type="match status" value="1"/>
</dbReference>
<keyword evidence="2" id="KW-0342">GTP-binding</keyword>
<sequence>MRQYLADKIKNVALAGHGGSGKTSLAEALLFKAGATDRLGKVADANTICDFDPEETKRKVSVSMAVAPLTWGSTKINLLDTPGLFDFAAGFYEGVRAADSVMIVLSGKSGVTVGAEKAYKLATQLKKARMFVVSKLDTENADFYKVLEELKTKFGPSVCPLVVPYYENRTVTCYINLIDMKAYKYDSAGNPNEVPMPNAGHRIDGLVAAISEAIAETDEVLFEKYFSGEEFTREETIDGIRNGVKDGTISPVVCGSALTMEGVDMILDSIADLLPTAKKVADEIGETPDGEPITIECDDTQPLAAYIFKTIADPFVGKLSYVKVIAGRLSADIVPINATTGQPERLGKIIYVKGKKQEDTAFISAGDIGAITKISANTGDTLCDPKRVVKLPSIKFPTASMTMAMTPKAKGDEGKIAAGIQRLMEEDLTICYENNQETKQQLVSGLGEQHLDVLISKLKNKFGVEVTLEKPRVPYRETIRKKVKVQGRHKKQSGGHGQFGDVWIEFEPCEVEDLEFCEKVVGGAVPKNFFPAVEKGLRDCIKRGTVAGYPMVGLRGTLVDGSYHPVDSSEMSFKMAASLAYKAGIPQASPVLLEPIGSLKVYAPDANTGDLMGDINKRRGRVLGMNPDEDGLQLIEAEVPMSEMYDFTTALRQMTQGRGYFTLTFERYEQLPQMLEAGVIEDAKEMNAED</sequence>
<dbReference type="SUPFAM" id="SSF52540">
    <property type="entry name" value="P-loop containing nucleoside triphosphate hydrolases"/>
    <property type="match status" value="1"/>
</dbReference>
<dbReference type="GO" id="GO:0005525">
    <property type="term" value="F:GTP binding"/>
    <property type="evidence" value="ECO:0007669"/>
    <property type="project" value="UniProtKB-KW"/>
</dbReference>
<dbReference type="PANTHER" id="PTHR43261">
    <property type="entry name" value="TRANSLATION ELONGATION FACTOR G-RELATED"/>
    <property type="match status" value="1"/>
</dbReference>
<dbReference type="Gene3D" id="2.40.30.10">
    <property type="entry name" value="Translation factors"/>
    <property type="match status" value="1"/>
</dbReference>
<dbReference type="Pfam" id="PF14492">
    <property type="entry name" value="EFG_III"/>
    <property type="match status" value="1"/>
</dbReference>
<dbReference type="Gene3D" id="3.30.70.870">
    <property type="entry name" value="Elongation Factor G (Translational Gtpase), domain 3"/>
    <property type="match status" value="1"/>
</dbReference>
<dbReference type="InterPro" id="IPR041095">
    <property type="entry name" value="EFG_II"/>
</dbReference>
<dbReference type="GO" id="GO:0003746">
    <property type="term" value="F:translation elongation factor activity"/>
    <property type="evidence" value="ECO:0007669"/>
    <property type="project" value="UniProtKB-KW"/>
</dbReference>
<dbReference type="SUPFAM" id="SSF54211">
    <property type="entry name" value="Ribosomal protein S5 domain 2-like"/>
    <property type="match status" value="1"/>
</dbReference>
<keyword evidence="4" id="KW-0648">Protein biosynthesis</keyword>
<dbReference type="PANTHER" id="PTHR43261:SF6">
    <property type="entry name" value="ELONGATION FACTOR G-LIKE PROTEIN"/>
    <property type="match status" value="1"/>
</dbReference>
<dbReference type="SMART" id="SM00838">
    <property type="entry name" value="EFG_C"/>
    <property type="match status" value="1"/>
</dbReference>
<dbReference type="InterPro" id="IPR027417">
    <property type="entry name" value="P-loop_NTPase"/>
</dbReference>
<evidence type="ECO:0000313" key="4">
    <source>
        <dbReference type="EMBL" id="SEM66699.1"/>
    </source>
</evidence>
<dbReference type="CDD" id="cd16262">
    <property type="entry name" value="EFG_III"/>
    <property type="match status" value="1"/>
</dbReference>
<dbReference type="AlphaFoldDB" id="A0A1H8AA76"/>
<dbReference type="Proteomes" id="UP000199158">
    <property type="component" value="Unassembled WGS sequence"/>
</dbReference>
<dbReference type="Pfam" id="PF22042">
    <property type="entry name" value="EF-G_D2"/>
    <property type="match status" value="1"/>
</dbReference>
<keyword evidence="5" id="KW-1185">Reference proteome</keyword>
<dbReference type="Gene3D" id="3.30.230.10">
    <property type="match status" value="1"/>
</dbReference>
<dbReference type="InterPro" id="IPR020568">
    <property type="entry name" value="Ribosomal_Su5_D2-typ_SF"/>
</dbReference>
<name>A0A1H8AA76_9FIRM</name>
<dbReference type="GO" id="GO:0032790">
    <property type="term" value="P:ribosome disassembly"/>
    <property type="evidence" value="ECO:0007669"/>
    <property type="project" value="TreeGrafter"/>
</dbReference>
<dbReference type="InterPro" id="IPR014721">
    <property type="entry name" value="Ribsml_uS5_D2-typ_fold_subgr"/>
</dbReference>
<dbReference type="PROSITE" id="PS51722">
    <property type="entry name" value="G_TR_2"/>
    <property type="match status" value="1"/>
</dbReference>
<dbReference type="Gene3D" id="3.30.70.240">
    <property type="match status" value="1"/>
</dbReference>
<dbReference type="CDD" id="cd04170">
    <property type="entry name" value="EF-G_bact"/>
    <property type="match status" value="1"/>
</dbReference>
<protein>
    <submittedName>
        <fullName evidence="4">Translation elongation factor 2 (EF-2/EF-G)</fullName>
    </submittedName>
</protein>
<organism evidence="4 5">
    <name type="scientific">Hydrogenoanaerobacterium saccharovorans</name>
    <dbReference type="NCBI Taxonomy" id="474960"/>
    <lineage>
        <taxon>Bacteria</taxon>
        <taxon>Bacillati</taxon>
        <taxon>Bacillota</taxon>
        <taxon>Clostridia</taxon>
        <taxon>Eubacteriales</taxon>
        <taxon>Oscillospiraceae</taxon>
        <taxon>Hydrogenoanaerobacterium</taxon>
    </lineage>
</organism>
<gene>
    <name evidence="4" type="ORF">SAMN05216180_1174</name>
</gene>